<dbReference type="InterPro" id="IPR000847">
    <property type="entry name" value="LysR_HTH_N"/>
</dbReference>
<evidence type="ECO:0000256" key="4">
    <source>
        <dbReference type="ARBA" id="ARBA00023163"/>
    </source>
</evidence>
<dbReference type="Gene3D" id="1.10.10.10">
    <property type="entry name" value="Winged helix-like DNA-binding domain superfamily/Winged helix DNA-binding domain"/>
    <property type="match status" value="1"/>
</dbReference>
<dbReference type="PRINTS" id="PR00039">
    <property type="entry name" value="HTHLYSR"/>
</dbReference>
<dbReference type="PROSITE" id="PS50931">
    <property type="entry name" value="HTH_LYSR"/>
    <property type="match status" value="1"/>
</dbReference>
<keyword evidence="4" id="KW-0804">Transcription</keyword>
<dbReference type="PANTHER" id="PTHR30346">
    <property type="entry name" value="TRANSCRIPTIONAL DUAL REGULATOR HCAR-RELATED"/>
    <property type="match status" value="1"/>
</dbReference>
<dbReference type="Proteomes" id="UP001198182">
    <property type="component" value="Unassembled WGS sequence"/>
</dbReference>
<dbReference type="PANTHER" id="PTHR30346:SF28">
    <property type="entry name" value="HTH-TYPE TRANSCRIPTIONAL REGULATOR CYNR"/>
    <property type="match status" value="1"/>
</dbReference>
<evidence type="ECO:0000256" key="1">
    <source>
        <dbReference type="ARBA" id="ARBA00009437"/>
    </source>
</evidence>
<reference evidence="6" key="1">
    <citation type="submission" date="2021-10" db="EMBL/GenBank/DDBJ databases">
        <title>Anaerobic single-cell dispensing facilitates the cultivation of human gut bacteria.</title>
        <authorList>
            <person name="Afrizal A."/>
        </authorList>
    </citation>
    <scope>NUCLEOTIDE SEQUENCE</scope>
    <source>
        <strain evidence="6">CLA-AA-H215</strain>
    </source>
</reference>
<dbReference type="GO" id="GO:0003700">
    <property type="term" value="F:DNA-binding transcription factor activity"/>
    <property type="evidence" value="ECO:0007669"/>
    <property type="project" value="InterPro"/>
</dbReference>
<keyword evidence="7" id="KW-1185">Reference proteome</keyword>
<keyword evidence="3" id="KW-0238">DNA-binding</keyword>
<gene>
    <name evidence="6" type="ORF">LKD81_15940</name>
</gene>
<evidence type="ECO:0000256" key="2">
    <source>
        <dbReference type="ARBA" id="ARBA00023015"/>
    </source>
</evidence>
<dbReference type="Pfam" id="PF03466">
    <property type="entry name" value="LysR_substrate"/>
    <property type="match status" value="1"/>
</dbReference>
<comment type="caution">
    <text evidence="6">The sequence shown here is derived from an EMBL/GenBank/DDBJ whole genome shotgun (WGS) entry which is preliminary data.</text>
</comment>
<dbReference type="SUPFAM" id="SSF46785">
    <property type="entry name" value="Winged helix' DNA-binding domain"/>
    <property type="match status" value="1"/>
</dbReference>
<dbReference type="RefSeq" id="WP_308454866.1">
    <property type="nucleotide sequence ID" value="NZ_JAJEQR010000069.1"/>
</dbReference>
<feature type="domain" description="HTH lysR-type" evidence="5">
    <location>
        <begin position="1"/>
        <end position="58"/>
    </location>
</feature>
<dbReference type="InterPro" id="IPR005119">
    <property type="entry name" value="LysR_subst-bd"/>
</dbReference>
<dbReference type="GO" id="GO:0003677">
    <property type="term" value="F:DNA binding"/>
    <property type="evidence" value="ECO:0007669"/>
    <property type="project" value="UniProtKB-KW"/>
</dbReference>
<keyword evidence="2" id="KW-0805">Transcription regulation</keyword>
<evidence type="ECO:0000256" key="3">
    <source>
        <dbReference type="ARBA" id="ARBA00023125"/>
    </source>
</evidence>
<dbReference type="AlphaFoldDB" id="A0AAE3ECE0"/>
<organism evidence="6 7">
    <name type="scientific">Hominifimenecus microfluidus</name>
    <dbReference type="NCBI Taxonomy" id="2885348"/>
    <lineage>
        <taxon>Bacteria</taxon>
        <taxon>Bacillati</taxon>
        <taxon>Bacillota</taxon>
        <taxon>Clostridia</taxon>
        <taxon>Lachnospirales</taxon>
        <taxon>Lachnospiraceae</taxon>
        <taxon>Hominifimenecus</taxon>
    </lineage>
</organism>
<dbReference type="FunFam" id="1.10.10.10:FF:000001">
    <property type="entry name" value="LysR family transcriptional regulator"/>
    <property type="match status" value="1"/>
</dbReference>
<protein>
    <submittedName>
        <fullName evidence="6">LysR family transcriptional regulator</fullName>
    </submittedName>
</protein>
<proteinExistence type="inferred from homology"/>
<evidence type="ECO:0000313" key="6">
    <source>
        <dbReference type="EMBL" id="MCC2232461.1"/>
    </source>
</evidence>
<dbReference type="Gene3D" id="3.40.190.290">
    <property type="match status" value="1"/>
</dbReference>
<name>A0AAE3ECE0_9FIRM</name>
<dbReference type="GO" id="GO:0032993">
    <property type="term" value="C:protein-DNA complex"/>
    <property type="evidence" value="ECO:0007669"/>
    <property type="project" value="TreeGrafter"/>
</dbReference>
<accession>A0AAE3ECE0</accession>
<dbReference type="InterPro" id="IPR036388">
    <property type="entry name" value="WH-like_DNA-bd_sf"/>
</dbReference>
<comment type="similarity">
    <text evidence="1">Belongs to the LysR transcriptional regulatory family.</text>
</comment>
<dbReference type="InterPro" id="IPR036390">
    <property type="entry name" value="WH_DNA-bd_sf"/>
</dbReference>
<dbReference type="EMBL" id="JAJEQR010000069">
    <property type="protein sequence ID" value="MCC2232461.1"/>
    <property type="molecule type" value="Genomic_DNA"/>
</dbReference>
<dbReference type="SUPFAM" id="SSF53850">
    <property type="entry name" value="Periplasmic binding protein-like II"/>
    <property type="match status" value="1"/>
</dbReference>
<evidence type="ECO:0000259" key="5">
    <source>
        <dbReference type="PROSITE" id="PS50931"/>
    </source>
</evidence>
<sequence>MNLHQLQYFDCLSQTLHYQRAAEQLGISQPALSRSISALEAELGVPLFERRGRGVELSRYGAAFASHISLAMQEINTGVTRVCELADPGRLTLNLGVNYILAASYLPGLARAYQDLQPERPIFFQFHQGNTLSVLKNIKDGICDLGFCSFVEDQPEIQFHPVISMKMCVLAPAKHPLLSRRSLTLEDVARFPLVLSLDHTYYLENLFRRRNLTPAVSCRTGEDRAIAALVAQGFGLAIVPYDEQLRACGVELLSLDEPDAFRTYYLARSRTRTPSEAARAFWQFTLEHAEAE</sequence>
<evidence type="ECO:0000313" key="7">
    <source>
        <dbReference type="Proteomes" id="UP001198182"/>
    </source>
</evidence>
<dbReference type="Pfam" id="PF00126">
    <property type="entry name" value="HTH_1"/>
    <property type="match status" value="1"/>
</dbReference>